<evidence type="ECO:0000256" key="4">
    <source>
        <dbReference type="ARBA" id="ARBA00023157"/>
    </source>
</evidence>
<feature type="disulfide bond" evidence="5">
    <location>
        <begin position="39"/>
        <end position="49"/>
    </location>
</feature>
<dbReference type="PANTHER" id="PTHR15590">
    <property type="entry name" value="CX9C MOTIF-CONTAINING PROTEIN 4"/>
    <property type="match status" value="1"/>
</dbReference>
<feature type="disulfide bond" evidence="5">
    <location>
        <begin position="7"/>
        <end position="38"/>
    </location>
</feature>
<sequence>MKSKDPCKSFACKIQDCLKSHNYQESSCLEAIEDMRNCCKLWGEKSFVCGGFRIETSSKKTDKNIK</sequence>
<evidence type="ECO:0000256" key="5">
    <source>
        <dbReference type="PIRSR" id="PIRSR627179-50"/>
    </source>
</evidence>
<reference evidence="6 7" key="1">
    <citation type="journal article" date="2024" name="BMC Genomics">
        <title>De novo assembly and annotation of Popillia japonica's genome with initial clues to its potential as an invasive pest.</title>
        <authorList>
            <person name="Cucini C."/>
            <person name="Boschi S."/>
            <person name="Funari R."/>
            <person name="Cardaioli E."/>
            <person name="Iannotti N."/>
            <person name="Marturano G."/>
            <person name="Paoli F."/>
            <person name="Bruttini M."/>
            <person name="Carapelli A."/>
            <person name="Frati F."/>
            <person name="Nardi F."/>
        </authorList>
    </citation>
    <scope>NUCLEOTIDE SEQUENCE [LARGE SCALE GENOMIC DNA]</scope>
    <source>
        <strain evidence="6">DMR45628</strain>
    </source>
</reference>
<dbReference type="InterPro" id="IPR027179">
    <property type="entry name" value="CMC4"/>
</dbReference>
<organism evidence="6 7">
    <name type="scientific">Popillia japonica</name>
    <name type="common">Japanese beetle</name>
    <dbReference type="NCBI Taxonomy" id="7064"/>
    <lineage>
        <taxon>Eukaryota</taxon>
        <taxon>Metazoa</taxon>
        <taxon>Ecdysozoa</taxon>
        <taxon>Arthropoda</taxon>
        <taxon>Hexapoda</taxon>
        <taxon>Insecta</taxon>
        <taxon>Pterygota</taxon>
        <taxon>Neoptera</taxon>
        <taxon>Endopterygota</taxon>
        <taxon>Coleoptera</taxon>
        <taxon>Polyphaga</taxon>
        <taxon>Scarabaeiformia</taxon>
        <taxon>Scarabaeidae</taxon>
        <taxon>Rutelinae</taxon>
        <taxon>Popillia</taxon>
    </lineage>
</organism>
<feature type="disulfide bond" evidence="5">
    <location>
        <begin position="17"/>
        <end position="28"/>
    </location>
</feature>
<protein>
    <submittedName>
        <fullName evidence="6">Mature-T-Cell Proliferation I type</fullName>
    </submittedName>
</protein>
<keyword evidence="3" id="KW-0496">Mitochondrion</keyword>
<dbReference type="EMBL" id="JASPKY010000861">
    <property type="protein sequence ID" value="KAK9680872.1"/>
    <property type="molecule type" value="Genomic_DNA"/>
</dbReference>
<dbReference type="PROSITE" id="PS51808">
    <property type="entry name" value="CHCH"/>
    <property type="match status" value="1"/>
</dbReference>
<dbReference type="AlphaFoldDB" id="A0AAW1HWQ0"/>
<evidence type="ECO:0000256" key="1">
    <source>
        <dbReference type="ARBA" id="ARBA00004173"/>
    </source>
</evidence>
<dbReference type="InterPro" id="IPR009069">
    <property type="entry name" value="Cys_alpha_HP_mot_SF"/>
</dbReference>
<comment type="similarity">
    <text evidence="2">Belongs to the CMC4 family.</text>
</comment>
<proteinExistence type="inferred from homology"/>
<dbReference type="GO" id="GO:0005758">
    <property type="term" value="C:mitochondrial intermembrane space"/>
    <property type="evidence" value="ECO:0007669"/>
    <property type="project" value="TreeGrafter"/>
</dbReference>
<comment type="caution">
    <text evidence="6">The sequence shown here is derived from an EMBL/GenBank/DDBJ whole genome shotgun (WGS) entry which is preliminary data.</text>
</comment>
<evidence type="ECO:0000313" key="7">
    <source>
        <dbReference type="Proteomes" id="UP001458880"/>
    </source>
</evidence>
<comment type="subcellular location">
    <subcellularLocation>
        <location evidence="1">Mitochondrion</location>
    </subcellularLocation>
</comment>
<dbReference type="Proteomes" id="UP001458880">
    <property type="component" value="Unassembled WGS sequence"/>
</dbReference>
<dbReference type="PANTHER" id="PTHR15590:SF0">
    <property type="entry name" value="CX9C MOTIF-CONTAINING PROTEIN 4"/>
    <property type="match status" value="1"/>
</dbReference>
<dbReference type="Pfam" id="PF08991">
    <property type="entry name" value="CMC4"/>
    <property type="match status" value="1"/>
</dbReference>
<gene>
    <name evidence="6" type="ORF">QE152_g38760</name>
</gene>
<dbReference type="SUPFAM" id="SSF47072">
    <property type="entry name" value="Cysteine alpha-hairpin motif"/>
    <property type="match status" value="1"/>
</dbReference>
<dbReference type="Gene3D" id="1.10.287.1130">
    <property type="entry name" value="CytochromE C oxidase copper chaperone"/>
    <property type="match status" value="1"/>
</dbReference>
<evidence type="ECO:0000256" key="2">
    <source>
        <dbReference type="ARBA" id="ARBA00009858"/>
    </source>
</evidence>
<evidence type="ECO:0000313" key="6">
    <source>
        <dbReference type="EMBL" id="KAK9680872.1"/>
    </source>
</evidence>
<keyword evidence="7" id="KW-1185">Reference proteome</keyword>
<evidence type="ECO:0000256" key="3">
    <source>
        <dbReference type="ARBA" id="ARBA00023128"/>
    </source>
</evidence>
<name>A0AAW1HWQ0_POPJA</name>
<accession>A0AAW1HWQ0</accession>
<keyword evidence="4 5" id="KW-1015">Disulfide bond</keyword>